<dbReference type="Proteomes" id="UP000515570">
    <property type="component" value="Chromosome"/>
</dbReference>
<sequence length="331" mass="35315">MTTQNSWRSSVAVRAALIMALATACGIGGYSAQSAGLPTPKPGSNSSGGVVKPAREAAPFTTADTGSCLTWDVNPDGSFANFGQTDCSSEHRYEVASRENLAAYPSSEFGPKAPAPDVTRQAQLREELCKGPTIEYLKGQFDPLGRYSIAPILPPPEAWAAGDRTMLCGLQVAGENGIPMLTAGSATEQDQSRTHPEGTCVLVDPARSTQTVDCGQDHSFEVTKEINLKEHFPDTVPTVEEQDEFLHEQCLTAAHEYLGGDDALYNSTLQLFWTSINTNSWIGGSHTVNCALFKPNDAGNFSVLQGSAKDAFTIDGAPPPPQPTRNPLREP</sequence>
<protein>
    <submittedName>
        <fullName evidence="3">Septum formation family protein</fullName>
    </submittedName>
</protein>
<evidence type="ECO:0000313" key="3">
    <source>
        <dbReference type="EMBL" id="QMV84417.1"/>
    </source>
</evidence>
<name>A0A7G5FCS6_9CORY</name>
<proteinExistence type="predicted"/>
<feature type="chain" id="PRO_5039606118" evidence="1">
    <location>
        <begin position="25"/>
        <end position="331"/>
    </location>
</feature>
<dbReference type="Pfam" id="PF13845">
    <property type="entry name" value="Septum_form"/>
    <property type="match status" value="1"/>
</dbReference>
<evidence type="ECO:0000313" key="4">
    <source>
        <dbReference type="Proteomes" id="UP000515570"/>
    </source>
</evidence>
<feature type="domain" description="Septum formation-related" evidence="2">
    <location>
        <begin position="65"/>
        <end position="290"/>
    </location>
</feature>
<accession>A0A7G5FCS6</accession>
<dbReference type="RefSeq" id="WP_182385226.1">
    <property type="nucleotide sequence ID" value="NZ_CP059833.1"/>
</dbReference>
<evidence type="ECO:0000256" key="1">
    <source>
        <dbReference type="SAM" id="SignalP"/>
    </source>
</evidence>
<keyword evidence="4" id="KW-1185">Reference proteome</keyword>
<dbReference type="EMBL" id="CP059833">
    <property type="protein sequence ID" value="QMV84417.1"/>
    <property type="molecule type" value="Genomic_DNA"/>
</dbReference>
<feature type="signal peptide" evidence="1">
    <location>
        <begin position="1"/>
        <end position="24"/>
    </location>
</feature>
<gene>
    <name evidence="3" type="ORF">HW450_08555</name>
</gene>
<dbReference type="InterPro" id="IPR026004">
    <property type="entry name" value="Septum_form"/>
</dbReference>
<reference evidence="3 4" key="1">
    <citation type="submission" date="2020-07" db="EMBL/GenBank/DDBJ databases">
        <title>non toxigenic Corynebacterium sp. nov from a clinical source.</title>
        <authorList>
            <person name="Bernier A.-M."/>
            <person name="Bernard K."/>
        </authorList>
    </citation>
    <scope>NUCLEOTIDE SEQUENCE [LARGE SCALE GENOMIC DNA]</scope>
    <source>
        <strain evidence="4">NML 93-0612</strain>
    </source>
</reference>
<evidence type="ECO:0000259" key="2">
    <source>
        <dbReference type="Pfam" id="PF13845"/>
    </source>
</evidence>
<dbReference type="AlphaFoldDB" id="A0A7G5FCS6"/>
<keyword evidence="1" id="KW-0732">Signal</keyword>
<organism evidence="3 4">
    <name type="scientific">Corynebacterium hindlerae</name>
    <dbReference type="NCBI Taxonomy" id="699041"/>
    <lineage>
        <taxon>Bacteria</taxon>
        <taxon>Bacillati</taxon>
        <taxon>Actinomycetota</taxon>
        <taxon>Actinomycetes</taxon>
        <taxon>Mycobacteriales</taxon>
        <taxon>Corynebacteriaceae</taxon>
        <taxon>Corynebacterium</taxon>
    </lineage>
</organism>